<organism evidence="1 2">
    <name type="scientific">Crateriforma conspicua</name>
    <dbReference type="NCBI Taxonomy" id="2527996"/>
    <lineage>
        <taxon>Bacteria</taxon>
        <taxon>Pseudomonadati</taxon>
        <taxon>Planctomycetota</taxon>
        <taxon>Planctomycetia</taxon>
        <taxon>Planctomycetales</taxon>
        <taxon>Planctomycetaceae</taxon>
        <taxon>Crateriforma</taxon>
    </lineage>
</organism>
<reference evidence="1 2" key="1">
    <citation type="submission" date="2019-02" db="EMBL/GenBank/DDBJ databases">
        <title>Deep-cultivation of Planctomycetes and their phenomic and genomic characterization uncovers novel biology.</title>
        <authorList>
            <person name="Wiegand S."/>
            <person name="Jogler M."/>
            <person name="Boedeker C."/>
            <person name="Pinto D."/>
            <person name="Vollmers J."/>
            <person name="Rivas-Marin E."/>
            <person name="Kohn T."/>
            <person name="Peeters S.H."/>
            <person name="Heuer A."/>
            <person name="Rast P."/>
            <person name="Oberbeckmann S."/>
            <person name="Bunk B."/>
            <person name="Jeske O."/>
            <person name="Meyerdierks A."/>
            <person name="Storesund J.E."/>
            <person name="Kallscheuer N."/>
            <person name="Luecker S."/>
            <person name="Lage O.M."/>
            <person name="Pohl T."/>
            <person name="Merkel B.J."/>
            <person name="Hornburger P."/>
            <person name="Mueller R.-W."/>
            <person name="Bruemmer F."/>
            <person name="Labrenz M."/>
            <person name="Spormann A.M."/>
            <person name="Op Den Camp H."/>
            <person name="Overmann J."/>
            <person name="Amann R."/>
            <person name="Jetten M.S.M."/>
            <person name="Mascher T."/>
            <person name="Medema M.H."/>
            <person name="Devos D.P."/>
            <person name="Kaster A.-K."/>
            <person name="Ovreas L."/>
            <person name="Rohde M."/>
            <person name="Galperin M.Y."/>
            <person name="Jogler C."/>
        </authorList>
    </citation>
    <scope>NUCLEOTIDE SEQUENCE [LARGE SCALE GENOMIC DNA]</scope>
    <source>
        <strain evidence="1 2">V7</strain>
    </source>
</reference>
<dbReference type="NCBIfam" id="NF047593">
    <property type="entry name" value="IS66_ISAeme5_TnpA"/>
    <property type="match status" value="1"/>
</dbReference>
<dbReference type="Proteomes" id="UP000316476">
    <property type="component" value="Unassembled WGS sequence"/>
</dbReference>
<protein>
    <recommendedName>
        <fullName evidence="3">Transposase</fullName>
    </recommendedName>
</protein>
<evidence type="ECO:0008006" key="3">
    <source>
        <dbReference type="Google" id="ProtNLM"/>
    </source>
</evidence>
<dbReference type="AlphaFoldDB" id="A0A5C6FI16"/>
<evidence type="ECO:0000313" key="1">
    <source>
        <dbReference type="EMBL" id="TWU61730.1"/>
    </source>
</evidence>
<comment type="caution">
    <text evidence="1">The sequence shown here is derived from an EMBL/GenBank/DDBJ whole genome shotgun (WGS) entry which is preliminary data.</text>
</comment>
<name>A0A5C6FI16_9PLAN</name>
<evidence type="ECO:0000313" key="2">
    <source>
        <dbReference type="Proteomes" id="UP000316476"/>
    </source>
</evidence>
<proteinExistence type="predicted"/>
<sequence>MKQQARTANRQAWIERLDRFKQADQTVAQFCATEGISVPSFYQWRRKLDPKPEVSQQATPKFLPVQLPASPVKSPQTVWSIDLPAGVSVRLEVHHRENKSSRSDCQMESPSNSVLIRSTFEKDSMDWQGSSQLRWARPLPVARCSCSSIEGVIASERCGGRREV</sequence>
<gene>
    <name evidence="1" type="ORF">V7x_34180</name>
</gene>
<dbReference type="EMBL" id="SJPZ01000002">
    <property type="protein sequence ID" value="TWU61730.1"/>
    <property type="molecule type" value="Genomic_DNA"/>
</dbReference>
<accession>A0A5C6FI16</accession>